<keyword evidence="5" id="KW-0812">Transmembrane</keyword>
<keyword evidence="5" id="KW-0472">Membrane</keyword>
<dbReference type="OrthoDB" id="251667at2759"/>
<dbReference type="EMBL" id="NBCO01000004">
    <property type="protein sequence ID" value="ORC92023.1"/>
    <property type="molecule type" value="Genomic_DNA"/>
</dbReference>
<keyword evidence="5" id="KW-1133">Transmembrane helix</keyword>
<dbReference type="InterPro" id="IPR013083">
    <property type="entry name" value="Znf_RING/FYVE/PHD"/>
</dbReference>
<feature type="transmembrane region" description="Helical" evidence="5">
    <location>
        <begin position="24"/>
        <end position="49"/>
    </location>
</feature>
<keyword evidence="8" id="KW-1185">Reference proteome</keyword>
<evidence type="ECO:0000313" key="7">
    <source>
        <dbReference type="EMBL" id="ORC92023.1"/>
    </source>
</evidence>
<dbReference type="InterPro" id="IPR001841">
    <property type="entry name" value="Znf_RING"/>
</dbReference>
<dbReference type="SUPFAM" id="SSF57850">
    <property type="entry name" value="RING/U-box"/>
    <property type="match status" value="1"/>
</dbReference>
<evidence type="ECO:0000256" key="4">
    <source>
        <dbReference type="PROSITE-ProRule" id="PRU00175"/>
    </source>
</evidence>
<reference evidence="7 8" key="1">
    <citation type="submission" date="2017-03" db="EMBL/GenBank/DDBJ databases">
        <title>An alternative strategy for trypanosome survival in the mammalian bloodstream revealed through genome and transcriptome analysis of the ubiquitous bovine parasite Trypanosoma (Megatrypanum) theileri.</title>
        <authorList>
            <person name="Kelly S."/>
            <person name="Ivens A."/>
            <person name="Mott A."/>
            <person name="O'Neill E."/>
            <person name="Emms D."/>
            <person name="Macleod O."/>
            <person name="Voorheis P."/>
            <person name="Matthews J."/>
            <person name="Matthews K."/>
            <person name="Carrington M."/>
        </authorList>
    </citation>
    <scope>NUCLEOTIDE SEQUENCE [LARGE SCALE GENOMIC DNA]</scope>
    <source>
        <strain evidence="7">Edinburgh</strain>
    </source>
</reference>
<evidence type="ECO:0000256" key="5">
    <source>
        <dbReference type="SAM" id="Phobius"/>
    </source>
</evidence>
<dbReference type="AlphaFoldDB" id="A0A1X0P5V3"/>
<evidence type="ECO:0000256" key="3">
    <source>
        <dbReference type="ARBA" id="ARBA00022833"/>
    </source>
</evidence>
<dbReference type="Proteomes" id="UP000192257">
    <property type="component" value="Unassembled WGS sequence"/>
</dbReference>
<keyword evidence="1" id="KW-0479">Metal-binding</keyword>
<sequence>CWWSLEPRLSDLVRIGPIPEESKVLLPFSIVTTAAGVFFLLLSFSLIVLNDRDRILNCLSMGRWRRNNDSNNTGELQEEVGNILVGNPLSIRVVYPLEDEDWANGVVCQNAFAERRLEILKRYFESQRRRAAPVEGQTEPFGAASDGNECSSECDDDVPVNECYVCVSRFRRQLIWWPCGHWICASCSRRFLRMSGSSEAACCPNCRGSCRHEELVAVYVVPRDTNQSTENVPVEPVDHIDNV</sequence>
<keyword evidence="3" id="KW-0862">Zinc</keyword>
<evidence type="ECO:0000256" key="1">
    <source>
        <dbReference type="ARBA" id="ARBA00022723"/>
    </source>
</evidence>
<feature type="non-terminal residue" evidence="7">
    <location>
        <position position="1"/>
    </location>
</feature>
<dbReference type="InterPro" id="IPR018957">
    <property type="entry name" value="Znf_C3HC4_RING-type"/>
</dbReference>
<protein>
    <recommendedName>
        <fullName evidence="6">RING-type domain-containing protein</fullName>
    </recommendedName>
</protein>
<keyword evidence="2 4" id="KW-0863">Zinc-finger</keyword>
<evidence type="ECO:0000259" key="6">
    <source>
        <dbReference type="PROSITE" id="PS50089"/>
    </source>
</evidence>
<evidence type="ECO:0000313" key="8">
    <source>
        <dbReference type="Proteomes" id="UP000192257"/>
    </source>
</evidence>
<feature type="domain" description="RING-type" evidence="6">
    <location>
        <begin position="163"/>
        <end position="207"/>
    </location>
</feature>
<evidence type="ECO:0000256" key="2">
    <source>
        <dbReference type="ARBA" id="ARBA00022771"/>
    </source>
</evidence>
<comment type="caution">
    <text evidence="7">The sequence shown here is derived from an EMBL/GenBank/DDBJ whole genome shotgun (WGS) entry which is preliminary data.</text>
</comment>
<dbReference type="GeneID" id="39982211"/>
<proteinExistence type="predicted"/>
<dbReference type="GO" id="GO:0008270">
    <property type="term" value="F:zinc ion binding"/>
    <property type="evidence" value="ECO:0007669"/>
    <property type="project" value="UniProtKB-KW"/>
</dbReference>
<organism evidence="7 8">
    <name type="scientific">Trypanosoma theileri</name>
    <dbReference type="NCBI Taxonomy" id="67003"/>
    <lineage>
        <taxon>Eukaryota</taxon>
        <taxon>Discoba</taxon>
        <taxon>Euglenozoa</taxon>
        <taxon>Kinetoplastea</taxon>
        <taxon>Metakinetoplastina</taxon>
        <taxon>Trypanosomatida</taxon>
        <taxon>Trypanosomatidae</taxon>
        <taxon>Trypanosoma</taxon>
    </lineage>
</organism>
<dbReference type="PROSITE" id="PS50089">
    <property type="entry name" value="ZF_RING_2"/>
    <property type="match status" value="1"/>
</dbReference>
<name>A0A1X0P5V3_9TRYP</name>
<dbReference type="VEuPathDB" id="TriTrypDB:TM35_000042370"/>
<dbReference type="Pfam" id="PF00097">
    <property type="entry name" value="zf-C3HC4"/>
    <property type="match status" value="1"/>
</dbReference>
<dbReference type="Gene3D" id="3.30.40.10">
    <property type="entry name" value="Zinc/RING finger domain, C3HC4 (zinc finger)"/>
    <property type="match status" value="1"/>
</dbReference>
<accession>A0A1X0P5V3</accession>
<dbReference type="RefSeq" id="XP_028886089.1">
    <property type="nucleotide sequence ID" value="XM_029022431.1"/>
</dbReference>
<gene>
    <name evidence="7" type="ORF">TM35_000042370</name>
</gene>